<proteinExistence type="predicted"/>
<gene>
    <name evidence="1" type="ORF">LOK49_LG10G00191</name>
</gene>
<dbReference type="Proteomes" id="UP001060215">
    <property type="component" value="Chromosome 10"/>
</dbReference>
<comment type="caution">
    <text evidence="1">The sequence shown here is derived from an EMBL/GenBank/DDBJ whole genome shotgun (WGS) entry which is preliminary data.</text>
</comment>
<name>A0ACC0GAJ6_9ERIC</name>
<evidence type="ECO:0000313" key="2">
    <source>
        <dbReference type="Proteomes" id="UP001060215"/>
    </source>
</evidence>
<dbReference type="EMBL" id="CM045767">
    <property type="protein sequence ID" value="KAI7998045.1"/>
    <property type="molecule type" value="Genomic_DNA"/>
</dbReference>
<keyword evidence="2" id="KW-1185">Reference proteome</keyword>
<evidence type="ECO:0000313" key="1">
    <source>
        <dbReference type="EMBL" id="KAI7998045.1"/>
    </source>
</evidence>
<accession>A0ACC0GAJ6</accession>
<sequence length="120" mass="13796">MPSMKIENSNVLGAEEIKLLATEAFKACPDHVDFPLARHKYSQAIDSDTQAIELHKETQGIRQIVQLHTLDLEEYGNATQMHQGLLKDPKYSRHALKSKTFVDLVLLKFHKYYRQLFLSA</sequence>
<organism evidence="1 2">
    <name type="scientific">Camellia lanceoleosa</name>
    <dbReference type="NCBI Taxonomy" id="1840588"/>
    <lineage>
        <taxon>Eukaryota</taxon>
        <taxon>Viridiplantae</taxon>
        <taxon>Streptophyta</taxon>
        <taxon>Embryophyta</taxon>
        <taxon>Tracheophyta</taxon>
        <taxon>Spermatophyta</taxon>
        <taxon>Magnoliopsida</taxon>
        <taxon>eudicotyledons</taxon>
        <taxon>Gunneridae</taxon>
        <taxon>Pentapetalae</taxon>
        <taxon>asterids</taxon>
        <taxon>Ericales</taxon>
        <taxon>Theaceae</taxon>
        <taxon>Camellia</taxon>
    </lineage>
</organism>
<protein>
    <submittedName>
        <fullName evidence="1">Serine/threonine-protein phosphatase 5</fullName>
    </submittedName>
</protein>
<reference evidence="1 2" key="1">
    <citation type="journal article" date="2022" name="Plant J.">
        <title>Chromosome-level genome of Camellia lanceoleosa provides a valuable resource for understanding genome evolution and self-incompatibility.</title>
        <authorList>
            <person name="Gong W."/>
            <person name="Xiao S."/>
            <person name="Wang L."/>
            <person name="Liao Z."/>
            <person name="Chang Y."/>
            <person name="Mo W."/>
            <person name="Hu G."/>
            <person name="Li W."/>
            <person name="Zhao G."/>
            <person name="Zhu H."/>
            <person name="Hu X."/>
            <person name="Ji K."/>
            <person name="Xiang X."/>
            <person name="Song Q."/>
            <person name="Yuan D."/>
            <person name="Jin S."/>
            <person name="Zhang L."/>
        </authorList>
    </citation>
    <scope>NUCLEOTIDE SEQUENCE [LARGE SCALE GENOMIC DNA]</scope>
    <source>
        <strain evidence="1">SQ_2022a</strain>
    </source>
</reference>